<accession>A0A2W4XQZ0</accession>
<name>A0A2W4XQZ0_9CYAN</name>
<keyword evidence="1" id="KW-0472">Membrane</keyword>
<evidence type="ECO:0000313" key="2">
    <source>
        <dbReference type="EMBL" id="PZO37971.1"/>
    </source>
</evidence>
<dbReference type="EMBL" id="QBMN01000111">
    <property type="protein sequence ID" value="PZO37971.1"/>
    <property type="molecule type" value="Genomic_DNA"/>
</dbReference>
<evidence type="ECO:0000313" key="3">
    <source>
        <dbReference type="Proteomes" id="UP000249081"/>
    </source>
</evidence>
<feature type="transmembrane region" description="Helical" evidence="1">
    <location>
        <begin position="84"/>
        <end position="110"/>
    </location>
</feature>
<feature type="non-terminal residue" evidence="2">
    <location>
        <position position="128"/>
    </location>
</feature>
<dbReference type="Proteomes" id="UP000249081">
    <property type="component" value="Unassembled WGS sequence"/>
</dbReference>
<evidence type="ECO:0000256" key="1">
    <source>
        <dbReference type="SAM" id="Phobius"/>
    </source>
</evidence>
<protein>
    <submittedName>
        <fullName evidence="2">Phosphate ABC transporter permease</fullName>
    </submittedName>
</protein>
<dbReference type="AlphaFoldDB" id="A0A2W4XQZ0"/>
<reference evidence="2 3" key="2">
    <citation type="submission" date="2018-06" db="EMBL/GenBank/DDBJ databases">
        <title>Metagenomic assembly of (sub)arctic Cyanobacteria and their associated microbiome from non-axenic cultures.</title>
        <authorList>
            <person name="Baurain D."/>
        </authorList>
    </citation>
    <scope>NUCLEOTIDE SEQUENCE [LARGE SCALE GENOMIC DNA]</scope>
    <source>
        <strain evidence="2">ULC041bin1</strain>
    </source>
</reference>
<feature type="transmembrane region" description="Helical" evidence="1">
    <location>
        <begin position="21"/>
        <end position="39"/>
    </location>
</feature>
<proteinExistence type="predicted"/>
<reference evidence="3" key="1">
    <citation type="submission" date="2018-04" db="EMBL/GenBank/DDBJ databases">
        <authorList>
            <person name="Cornet L."/>
        </authorList>
    </citation>
    <scope>NUCLEOTIDE SEQUENCE [LARGE SCALE GENOMIC DNA]</scope>
</reference>
<keyword evidence="1" id="KW-1133">Transmembrane helix</keyword>
<gene>
    <name evidence="2" type="ORF">DCF17_15245</name>
</gene>
<organism evidence="2 3">
    <name type="scientific">Shackletoniella antarctica</name>
    <dbReference type="NCBI Taxonomy" id="268115"/>
    <lineage>
        <taxon>Bacteria</taxon>
        <taxon>Bacillati</taxon>
        <taxon>Cyanobacteriota</taxon>
        <taxon>Cyanophyceae</taxon>
        <taxon>Oculatellales</taxon>
        <taxon>Oculatellaceae</taxon>
        <taxon>Shackletoniella</taxon>
    </lineage>
</organism>
<sequence>MVNTQQTITIPPRPSLWNPKTVWGLAVVAALALAAYQAGFGRPGVDLINLGGWPQLREFLAAALHPDLSAEFVALMGRAALVTLAYAVLGTALSVGLGLVGGLLSSAVWWQTVWPRDPWGLGRGLWLG</sequence>
<keyword evidence="1" id="KW-0812">Transmembrane</keyword>
<comment type="caution">
    <text evidence="2">The sequence shown here is derived from an EMBL/GenBank/DDBJ whole genome shotgun (WGS) entry which is preliminary data.</text>
</comment>